<dbReference type="Proteomes" id="UP000003011">
    <property type="component" value="Unassembled WGS sequence"/>
</dbReference>
<name>G5GJ02_9FIRM</name>
<evidence type="ECO:0000313" key="2">
    <source>
        <dbReference type="EMBL" id="EHI55406.1"/>
    </source>
</evidence>
<protein>
    <submittedName>
        <fullName evidence="2">Uncharacterized protein</fullName>
    </submittedName>
</protein>
<dbReference type="PATRIC" id="fig|679200.3.peg.1632"/>
<keyword evidence="3" id="KW-1185">Reference proteome</keyword>
<feature type="coiled-coil region" evidence="1">
    <location>
        <begin position="31"/>
        <end position="62"/>
    </location>
</feature>
<organism evidence="2 3">
    <name type="scientific">Johnsonella ignava ATCC 51276</name>
    <dbReference type="NCBI Taxonomy" id="679200"/>
    <lineage>
        <taxon>Bacteria</taxon>
        <taxon>Bacillati</taxon>
        <taxon>Bacillota</taxon>
        <taxon>Clostridia</taxon>
        <taxon>Lachnospirales</taxon>
        <taxon>Lachnospiraceae</taxon>
        <taxon>Johnsonella</taxon>
    </lineage>
</organism>
<dbReference type="AlphaFoldDB" id="G5GJ02"/>
<evidence type="ECO:0000313" key="3">
    <source>
        <dbReference type="Proteomes" id="UP000003011"/>
    </source>
</evidence>
<dbReference type="EMBL" id="ACZL01000023">
    <property type="protein sequence ID" value="EHI55406.1"/>
    <property type="molecule type" value="Genomic_DNA"/>
</dbReference>
<gene>
    <name evidence="2" type="ORF">HMPREF9333_01542</name>
</gene>
<keyword evidence="1" id="KW-0175">Coiled coil</keyword>
<comment type="caution">
    <text evidence="2">The sequence shown here is derived from an EMBL/GenBank/DDBJ whole genome shotgun (WGS) entry which is preliminary data.</text>
</comment>
<reference evidence="2 3" key="1">
    <citation type="submission" date="2011-08" db="EMBL/GenBank/DDBJ databases">
        <title>The Genome Sequence of Johnsonella ignava ATCC 51276.</title>
        <authorList>
            <consortium name="The Broad Institute Genome Sequencing Platform"/>
            <person name="Earl A."/>
            <person name="Ward D."/>
            <person name="Feldgarden M."/>
            <person name="Gevers D."/>
            <person name="Izard J."/>
            <person name="Blanton J.M."/>
            <person name="Baranova O.V."/>
            <person name="Dewhirst F.E."/>
            <person name="Young S.K."/>
            <person name="Zeng Q."/>
            <person name="Gargeya S."/>
            <person name="Fitzgerald M."/>
            <person name="Haas B."/>
            <person name="Abouelleil A."/>
            <person name="Alvarado L."/>
            <person name="Arachchi H.M."/>
            <person name="Berlin A."/>
            <person name="Brown A."/>
            <person name="Chapman S.B."/>
            <person name="Chen Z."/>
            <person name="Dunbar C."/>
            <person name="Freedman E."/>
            <person name="Gearin G."/>
            <person name="Gellesch M."/>
            <person name="Goldberg J."/>
            <person name="Griggs A."/>
            <person name="Gujja S."/>
            <person name="Heiman D."/>
            <person name="Howarth C."/>
            <person name="Larson L."/>
            <person name="Lui A."/>
            <person name="MacDonald P.J.P."/>
            <person name="Montmayeur A."/>
            <person name="Murphy C."/>
            <person name="Neiman D."/>
            <person name="Pearson M."/>
            <person name="Priest M."/>
            <person name="Roberts A."/>
            <person name="Saif S."/>
            <person name="Shea T."/>
            <person name="Shenoy N."/>
            <person name="Sisk P."/>
            <person name="Stolte C."/>
            <person name="Sykes S."/>
            <person name="Wortman J."/>
            <person name="Nusbaum C."/>
            <person name="Birren B."/>
        </authorList>
    </citation>
    <scope>NUCLEOTIDE SEQUENCE [LARGE SCALE GENOMIC DNA]</scope>
    <source>
        <strain evidence="2 3">ATCC 51276</strain>
    </source>
</reference>
<dbReference type="RefSeq" id="WP_005541242.1">
    <property type="nucleotide sequence ID" value="NZ_JH378833.1"/>
</dbReference>
<proteinExistence type="predicted"/>
<accession>G5GJ02</accession>
<dbReference type="HOGENOM" id="CLU_2788322_0_0_9"/>
<evidence type="ECO:0000256" key="1">
    <source>
        <dbReference type="SAM" id="Coils"/>
    </source>
</evidence>
<sequence length="68" mass="8172">MGIPFEYIGALQQENKILKKEVADFKSGERFKQIQREHQKLVDEYRRQIKQLNLVIEGLRKDVKNAWK</sequence>